<protein>
    <submittedName>
        <fullName evidence="2">Uncharacterized protein</fullName>
    </submittedName>
</protein>
<gene>
    <name evidence="2" type="ORF">BSU04_07360</name>
</gene>
<dbReference type="EMBL" id="MTHB01000042">
    <property type="protein sequence ID" value="OXC79328.1"/>
    <property type="molecule type" value="Genomic_DNA"/>
</dbReference>
<comment type="caution">
    <text evidence="2">The sequence shown here is derived from an EMBL/GenBank/DDBJ whole genome shotgun (WGS) entry which is preliminary data.</text>
</comment>
<evidence type="ECO:0000313" key="2">
    <source>
        <dbReference type="EMBL" id="OXC79328.1"/>
    </source>
</evidence>
<evidence type="ECO:0000256" key="1">
    <source>
        <dbReference type="SAM" id="MobiDB-lite"/>
    </source>
</evidence>
<sequence length="43" mass="4334">MTPLNDDESAGTCSSCGSARGESVSPEDFKVQLAAGAIFNAAQ</sequence>
<evidence type="ECO:0000313" key="3">
    <source>
        <dbReference type="Proteomes" id="UP000214720"/>
    </source>
</evidence>
<organism evidence="2 3">
    <name type="scientific">Caballeronia sordidicola</name>
    <name type="common">Burkholderia sordidicola</name>
    <dbReference type="NCBI Taxonomy" id="196367"/>
    <lineage>
        <taxon>Bacteria</taxon>
        <taxon>Pseudomonadati</taxon>
        <taxon>Pseudomonadota</taxon>
        <taxon>Betaproteobacteria</taxon>
        <taxon>Burkholderiales</taxon>
        <taxon>Burkholderiaceae</taxon>
        <taxon>Caballeronia</taxon>
    </lineage>
</organism>
<dbReference type="Proteomes" id="UP000214720">
    <property type="component" value="Unassembled WGS sequence"/>
</dbReference>
<reference evidence="3" key="1">
    <citation type="submission" date="2017-01" db="EMBL/GenBank/DDBJ databases">
        <title>Genome Analysis of Deinococcus marmoris KOPRI26562.</title>
        <authorList>
            <person name="Kim J.H."/>
            <person name="Oh H.-M."/>
        </authorList>
    </citation>
    <scope>NUCLEOTIDE SEQUENCE [LARGE SCALE GENOMIC DNA]</scope>
    <source>
        <strain evidence="3">PAMC 26633</strain>
    </source>
</reference>
<accession>A0A226X907</accession>
<feature type="region of interest" description="Disordered" evidence="1">
    <location>
        <begin position="1"/>
        <end position="24"/>
    </location>
</feature>
<name>A0A226X907_CABSO</name>
<dbReference type="AlphaFoldDB" id="A0A226X907"/>
<proteinExistence type="predicted"/>